<protein>
    <recommendedName>
        <fullName evidence="4">Bacterial membrane protein YfhO</fullName>
    </recommendedName>
</protein>
<feature type="transmembrane region" description="Helical" evidence="1">
    <location>
        <begin position="81"/>
        <end position="101"/>
    </location>
</feature>
<name>A0A344UXG5_9ACTN</name>
<dbReference type="Pfam" id="PF09586">
    <property type="entry name" value="YfhO"/>
    <property type="match status" value="1"/>
</dbReference>
<proteinExistence type="predicted"/>
<dbReference type="PANTHER" id="PTHR38454">
    <property type="entry name" value="INTEGRAL MEMBRANE PROTEIN-RELATED"/>
    <property type="match status" value="1"/>
</dbReference>
<gene>
    <name evidence="2" type="ORF">JS278_02828</name>
</gene>
<evidence type="ECO:0000256" key="1">
    <source>
        <dbReference type="SAM" id="Phobius"/>
    </source>
</evidence>
<feature type="transmembrane region" description="Helical" evidence="1">
    <location>
        <begin position="327"/>
        <end position="347"/>
    </location>
</feature>
<evidence type="ECO:0000313" key="3">
    <source>
        <dbReference type="Proteomes" id="UP000251995"/>
    </source>
</evidence>
<feature type="transmembrane region" description="Helical" evidence="1">
    <location>
        <begin position="808"/>
        <end position="828"/>
    </location>
</feature>
<feature type="transmembrane region" description="Helical" evidence="1">
    <location>
        <begin position="113"/>
        <end position="130"/>
    </location>
</feature>
<dbReference type="InterPro" id="IPR018580">
    <property type="entry name" value="Uncharacterised_YfhO"/>
</dbReference>
<dbReference type="KEGG" id="acij:JS278_02828"/>
<evidence type="ECO:0000313" key="2">
    <source>
        <dbReference type="EMBL" id="AXE39963.1"/>
    </source>
</evidence>
<feature type="transmembrane region" description="Helical" evidence="1">
    <location>
        <begin position="254"/>
        <end position="284"/>
    </location>
</feature>
<feature type="transmembrane region" description="Helical" evidence="1">
    <location>
        <begin position="49"/>
        <end position="75"/>
    </location>
</feature>
<reference evidence="2 3" key="1">
    <citation type="submission" date="2017-12" db="EMBL/GenBank/DDBJ databases">
        <title>The whole genome sequence of the Acidipropionibacterium virtanenii sp. nov. type strain JS278.</title>
        <authorList>
            <person name="Laine P."/>
            <person name="Deptula P."/>
            <person name="Varmanen P."/>
            <person name="Auvinen P."/>
        </authorList>
    </citation>
    <scope>NUCLEOTIDE SEQUENCE [LARGE SCALE GENOMIC DNA]</scope>
    <source>
        <strain evidence="2 3">JS278</strain>
    </source>
</reference>
<keyword evidence="3" id="KW-1185">Reference proteome</keyword>
<feature type="transmembrane region" description="Helical" evidence="1">
    <location>
        <begin position="213"/>
        <end position="234"/>
    </location>
</feature>
<dbReference type="PANTHER" id="PTHR38454:SF1">
    <property type="entry name" value="INTEGRAL MEMBRANE PROTEIN"/>
    <property type="match status" value="1"/>
</dbReference>
<keyword evidence="1" id="KW-0472">Membrane</keyword>
<evidence type="ECO:0008006" key="4">
    <source>
        <dbReference type="Google" id="ProtNLM"/>
    </source>
</evidence>
<dbReference type="AlphaFoldDB" id="A0A344UXG5"/>
<keyword evidence="1" id="KW-0812">Transmembrane</keyword>
<dbReference type="RefSeq" id="WP_181833748.1">
    <property type="nucleotide sequence ID" value="NZ_CP025198.1"/>
</dbReference>
<dbReference type="Proteomes" id="UP000251995">
    <property type="component" value="Chromosome"/>
</dbReference>
<feature type="transmembrane region" description="Helical" evidence="1">
    <location>
        <begin position="182"/>
        <end position="201"/>
    </location>
</feature>
<feature type="transmembrane region" description="Helical" evidence="1">
    <location>
        <begin position="296"/>
        <end position="321"/>
    </location>
</feature>
<dbReference type="EMBL" id="CP025198">
    <property type="protein sequence ID" value="AXE39963.1"/>
    <property type="molecule type" value="Genomic_DNA"/>
</dbReference>
<keyword evidence="1" id="KW-1133">Transmembrane helix</keyword>
<feature type="transmembrane region" description="Helical" evidence="1">
    <location>
        <begin position="433"/>
        <end position="452"/>
    </location>
</feature>
<sequence length="840" mass="88734">MLILNASGIRPFGPRSGILGDEGAQYLHFYAVFRDIITGSGLSSLQFSWALGTGVPFLATYATYLGGPFTFLVALFPANRIATALSVIVMAKIAVAAAVMFGLLRTLGPRRHPLVSGILAVAYATSAWVIEVGWRSPQWMDGLIAFPALCLVALRCRGRRRRLWPGVLVVALFWWSNYYTAYMASLGSAIVLVAIELSVSHSLRASAARVGRFALTGVLGVALTAPTLIPALVAMHNGVPYPAAPIIPLPWSSILVRTLPLTAGVALTPALFCSSAALLLVLGLPCASHLSRRLRLVLVGIGAVVVLPLRIPALLVAWSAFAVPHGGPFRFAFIICGLLVLAAHTAWPPRHTGHPVRMSAVGALLAPHGWPGLPACACAAVLLGLLSRNLLCPRDRLLVVAPGAASLSWALLGIAATASLALAAVAVTDTPRILTCVVLIIAIAAGIILTLHENLATAVHVNDNLRDWVGELDTKASTDRYRNHRAAVLTSEAGWPAHRVNAHLTDSDPMWARYNASGRYSYPGLGYYSTTVEAGTADALIELGYRTVSGGRTLYRPDDEVLSALLAAQDSRSRFDPMPMVRRVPDIRLGPGQPPDLAARERLLGARIYSTPPVHRMTTAGPVLVSGESMVPRGGHTDLQITCPVGQYVITHSYARGSARVVLPSGYTTASIARAEETQDQALVGSHFLVRRSDGTPTTVRISANDRFFPGDVPLGAHPLACLDPAPLEREVTATQIPAGLSISPGHVEARLTASPSSDLVVIATPATKGWRCRVDGKRVPITPLTGMLSVRAPGAGTLACGYRSPGLLAGIAAGVASLLATALITIAQRPRRAGKDEES</sequence>
<organism evidence="2 3">
    <name type="scientific">Acidipropionibacterium virtanenii</name>
    <dbReference type="NCBI Taxonomy" id="2057246"/>
    <lineage>
        <taxon>Bacteria</taxon>
        <taxon>Bacillati</taxon>
        <taxon>Actinomycetota</taxon>
        <taxon>Actinomycetes</taxon>
        <taxon>Propionibacteriales</taxon>
        <taxon>Propionibacteriaceae</taxon>
        <taxon>Acidipropionibacterium</taxon>
    </lineage>
</organism>
<accession>A0A344UXG5</accession>
<feature type="transmembrane region" description="Helical" evidence="1">
    <location>
        <begin position="359"/>
        <end position="386"/>
    </location>
</feature>
<feature type="transmembrane region" description="Helical" evidence="1">
    <location>
        <begin position="406"/>
        <end position="426"/>
    </location>
</feature>